<feature type="transmembrane region" description="Helical" evidence="15">
    <location>
        <begin position="460"/>
        <end position="480"/>
    </location>
</feature>
<keyword evidence="9" id="KW-0833">Ubl conjugation pathway</keyword>
<keyword evidence="11 15" id="KW-1133">Transmembrane helix</keyword>
<keyword evidence="8 13" id="KW-0863">Zinc-finger</keyword>
<keyword evidence="7" id="KW-0479">Metal-binding</keyword>
<feature type="transmembrane region" description="Helical" evidence="15">
    <location>
        <begin position="265"/>
        <end position="286"/>
    </location>
</feature>
<comment type="catalytic activity">
    <reaction evidence="1">
        <text>S-ubiquitinyl-[E2 ubiquitin-conjugating enzyme]-L-cysteine + [acceptor protein]-L-lysine = [E2 ubiquitin-conjugating enzyme]-L-cysteine + N(6)-ubiquitinyl-[acceptor protein]-L-lysine.</text>
        <dbReference type="EC" id="2.3.2.27"/>
    </reaction>
</comment>
<dbReference type="Pfam" id="PF23113">
    <property type="entry name" value="MARCHF6_C"/>
    <property type="match status" value="1"/>
</dbReference>
<evidence type="ECO:0000313" key="19">
    <source>
        <dbReference type="Proteomes" id="UP001497522"/>
    </source>
</evidence>
<feature type="transmembrane region" description="Helical" evidence="15">
    <location>
        <begin position="741"/>
        <end position="768"/>
    </location>
</feature>
<dbReference type="InterPro" id="IPR011016">
    <property type="entry name" value="Znf_RING-CH"/>
</dbReference>
<dbReference type="EMBL" id="OZ023720">
    <property type="protein sequence ID" value="CAK9869462.1"/>
    <property type="molecule type" value="Genomic_DNA"/>
</dbReference>
<feature type="domain" description="RING-CH-type" evidence="17">
    <location>
        <begin position="36"/>
        <end position="97"/>
    </location>
</feature>
<evidence type="ECO:0000259" key="17">
    <source>
        <dbReference type="PROSITE" id="PS51292"/>
    </source>
</evidence>
<feature type="transmembrane region" description="Helical" evidence="15">
    <location>
        <begin position="518"/>
        <end position="541"/>
    </location>
</feature>
<evidence type="ECO:0000256" key="15">
    <source>
        <dbReference type="SAM" id="Phobius"/>
    </source>
</evidence>
<proteinExistence type="predicted"/>
<dbReference type="InterPro" id="IPR056521">
    <property type="entry name" value="MARCHF6-like_C"/>
</dbReference>
<dbReference type="EC" id="2.3.2.27" evidence="4"/>
<feature type="transmembrane region" description="Helical" evidence="15">
    <location>
        <begin position="875"/>
        <end position="893"/>
    </location>
</feature>
<evidence type="ECO:0000256" key="9">
    <source>
        <dbReference type="ARBA" id="ARBA00022786"/>
    </source>
</evidence>
<name>A0ABP1B2Z2_9BRYO</name>
<accession>A0ABP1B2Z2</accession>
<feature type="transmembrane region" description="Helical" evidence="15">
    <location>
        <begin position="788"/>
        <end position="811"/>
    </location>
</feature>
<comment type="pathway">
    <text evidence="3">Protein modification; protein ubiquitination.</text>
</comment>
<gene>
    <name evidence="18" type="ORF">CSSPJE1EN2_LOCUS12220</name>
</gene>
<organism evidence="18 19">
    <name type="scientific">Sphagnum jensenii</name>
    <dbReference type="NCBI Taxonomy" id="128206"/>
    <lineage>
        <taxon>Eukaryota</taxon>
        <taxon>Viridiplantae</taxon>
        <taxon>Streptophyta</taxon>
        <taxon>Embryophyta</taxon>
        <taxon>Bryophyta</taxon>
        <taxon>Sphagnophytina</taxon>
        <taxon>Sphagnopsida</taxon>
        <taxon>Sphagnales</taxon>
        <taxon>Sphagnaceae</taxon>
        <taxon>Sphagnum</taxon>
    </lineage>
</organism>
<dbReference type="Gene3D" id="3.30.40.10">
    <property type="entry name" value="Zinc/RING finger domain, C3HC4 (zinc finger)"/>
    <property type="match status" value="1"/>
</dbReference>
<feature type="transmembrane region" description="Helical" evidence="15">
    <location>
        <begin position="700"/>
        <end position="720"/>
    </location>
</feature>
<keyword evidence="19" id="KW-1185">Reference proteome</keyword>
<keyword evidence="14" id="KW-0175">Coiled coil</keyword>
<evidence type="ECO:0000256" key="14">
    <source>
        <dbReference type="SAM" id="Coils"/>
    </source>
</evidence>
<evidence type="ECO:0000256" key="1">
    <source>
        <dbReference type="ARBA" id="ARBA00000900"/>
    </source>
</evidence>
<feature type="transmembrane region" description="Helical" evidence="15">
    <location>
        <begin position="342"/>
        <end position="370"/>
    </location>
</feature>
<keyword evidence="10" id="KW-0862">Zinc</keyword>
<keyword evidence="6 15" id="KW-0812">Transmembrane</keyword>
<feature type="transmembrane region" description="Helical" evidence="15">
    <location>
        <begin position="182"/>
        <end position="202"/>
    </location>
</feature>
<evidence type="ECO:0000256" key="6">
    <source>
        <dbReference type="ARBA" id="ARBA00022692"/>
    </source>
</evidence>
<sequence>MERYEEASMASVHGEVDVAVEENVKRRRTTMAEGGADEEEEDVCRICRMTGEDDSPLYYPCACSGSIKYVHQECLVQWLNHSKARQCEVCKHPFSFSPVYADDAPARLPFQELVLGMAVKAGRGTRYLVRLTFVLAVWLLFLPFTTFWIWRFTFVRSFVEAQRLFVSHCVPSLLLTDCFHGFLLSAGIVLIFLAVTSLREYFRHLRELFRRNAENVAAQLERQAARLEAHVEQMFDAVEDADGAEDVPFDELVGMQGPVFHLMENAITVGVLNCFSKIAAFLFTLVPFTLGRLVLSIASRLVVATAAHDLGLSTTVMVPTADLNYLNSRGEKFGGNTTMLNWIGGVSMMAVGYGVIFLALSFYLCLIALIRYNCGQPITVGCIHGVTTMAEAAPSVVRQMVAGVIYMATMVKVIFLLVIELGVFPFLCGWWLDICTLGMLEATISHRMAFFWTNPLISSLFHWLVGIVYMLQISIFVSLLREVLRPGVLYFLRDPADPNYNPFRDLIDDPIHKHARRVLLSVVVYGSLIVMLVFLPVQLAISIAPYMFPFDIRVSDPFTEIPADMLLFHICIPFAVEHFRPRATIKTVLSHWFSTAGWVLGLSEFLLPGPLPNVDNNEQQRRVGVQDQQNAPPHQGAYSCFMISRYQFVMQILLLLFGAWITLLAFNSTMVLLPVCLGRAIFASLSQLPYTRGAKCNDLYAFSIGCYILWATVVAVRYIVDYLRTHDLHLLLRQVLKWSSIIFKSVVLLSLWVVVIPVLIGLLFELVVVVPLRVPVYESPVFLLYQDWALGLVFLKIWTRLVSLGQMMPMVDDSWRVKFEQVRSDGFSRLRGWWVFTSIIAPILIHLLTVLCLPYVLACGIFPLFGYSLVVNSSVYRFAWLGSLLLGLCWYGIKRLYKWLLDLHNSIRDDRYLVGRQLHNFAERRRVGRLGKVPSTSIAVPDAVSKVLEGKSRDFAEYEAAGSGVSGKAAAMNENIIQGDSSEARVDTRILESGDRMGVGGSSSQLQHLVPGASI</sequence>
<feature type="transmembrane region" description="Helical" evidence="15">
    <location>
        <begin position="127"/>
        <end position="150"/>
    </location>
</feature>
<keyword evidence="5" id="KW-0808">Transferase</keyword>
<feature type="transmembrane region" description="Helical" evidence="15">
    <location>
        <begin position="832"/>
        <end position="863"/>
    </location>
</feature>
<dbReference type="PROSITE" id="PS51292">
    <property type="entry name" value="ZF_RING_CH"/>
    <property type="match status" value="1"/>
</dbReference>
<evidence type="ECO:0000256" key="13">
    <source>
        <dbReference type="PROSITE-ProRule" id="PRU00175"/>
    </source>
</evidence>
<evidence type="ECO:0000256" key="2">
    <source>
        <dbReference type="ARBA" id="ARBA00004141"/>
    </source>
</evidence>
<dbReference type="Proteomes" id="UP001497522">
    <property type="component" value="Chromosome 19"/>
</dbReference>
<dbReference type="PANTHER" id="PTHR13145">
    <property type="entry name" value="SSM4 PROTEIN"/>
    <property type="match status" value="1"/>
</dbReference>
<dbReference type="CDD" id="cd16702">
    <property type="entry name" value="RING_CH-C4HC3_MARCH6"/>
    <property type="match status" value="1"/>
</dbReference>
<feature type="domain" description="RING-type" evidence="16">
    <location>
        <begin position="44"/>
        <end position="91"/>
    </location>
</feature>
<evidence type="ECO:0000256" key="4">
    <source>
        <dbReference type="ARBA" id="ARBA00012483"/>
    </source>
</evidence>
<dbReference type="SUPFAM" id="SSF57850">
    <property type="entry name" value="RING/U-box"/>
    <property type="match status" value="1"/>
</dbReference>
<feature type="transmembrane region" description="Helical" evidence="15">
    <location>
        <begin position="413"/>
        <end position="432"/>
    </location>
</feature>
<evidence type="ECO:0000256" key="10">
    <source>
        <dbReference type="ARBA" id="ARBA00022833"/>
    </source>
</evidence>
<keyword evidence="12 15" id="KW-0472">Membrane</keyword>
<dbReference type="Pfam" id="PF12906">
    <property type="entry name" value="RINGv"/>
    <property type="match status" value="1"/>
</dbReference>
<protein>
    <recommendedName>
        <fullName evidence="4">RING-type E3 ubiquitin transferase</fullName>
        <ecNumber evidence="4">2.3.2.27</ecNumber>
    </recommendedName>
</protein>
<evidence type="ECO:0000256" key="8">
    <source>
        <dbReference type="ARBA" id="ARBA00022771"/>
    </source>
</evidence>
<reference evidence="18" key="1">
    <citation type="submission" date="2024-03" db="EMBL/GenBank/DDBJ databases">
        <authorList>
            <consortium name="ELIXIR-Norway"/>
            <consortium name="Elixir Norway"/>
        </authorList>
    </citation>
    <scope>NUCLEOTIDE SEQUENCE</scope>
</reference>
<evidence type="ECO:0000313" key="18">
    <source>
        <dbReference type="EMBL" id="CAK9869462.1"/>
    </source>
</evidence>
<feature type="transmembrane region" description="Helical" evidence="15">
    <location>
        <begin position="561"/>
        <end position="579"/>
    </location>
</feature>
<evidence type="ECO:0000256" key="3">
    <source>
        <dbReference type="ARBA" id="ARBA00004906"/>
    </source>
</evidence>
<evidence type="ECO:0000256" key="5">
    <source>
        <dbReference type="ARBA" id="ARBA00022679"/>
    </source>
</evidence>
<dbReference type="InterPro" id="IPR013083">
    <property type="entry name" value="Znf_RING/FYVE/PHD"/>
</dbReference>
<dbReference type="PANTHER" id="PTHR13145:SF0">
    <property type="entry name" value="E3 UBIQUITIN-PROTEIN LIGASE MARCHF6"/>
    <property type="match status" value="1"/>
</dbReference>
<evidence type="ECO:0000259" key="16">
    <source>
        <dbReference type="PROSITE" id="PS50089"/>
    </source>
</evidence>
<comment type="subcellular location">
    <subcellularLocation>
        <location evidence="2">Membrane</location>
        <topology evidence="2">Multi-pass membrane protein</topology>
    </subcellularLocation>
</comment>
<evidence type="ECO:0000256" key="12">
    <source>
        <dbReference type="ARBA" id="ARBA00023136"/>
    </source>
</evidence>
<evidence type="ECO:0000256" key="7">
    <source>
        <dbReference type="ARBA" id="ARBA00022723"/>
    </source>
</evidence>
<feature type="transmembrane region" description="Helical" evidence="15">
    <location>
        <begin position="652"/>
        <end position="680"/>
    </location>
</feature>
<evidence type="ECO:0000256" key="11">
    <source>
        <dbReference type="ARBA" id="ARBA00022989"/>
    </source>
</evidence>
<feature type="coiled-coil region" evidence="14">
    <location>
        <begin position="210"/>
        <end position="237"/>
    </location>
</feature>
<dbReference type="InterPro" id="IPR001841">
    <property type="entry name" value="Znf_RING"/>
</dbReference>
<dbReference type="PROSITE" id="PS50089">
    <property type="entry name" value="ZF_RING_2"/>
    <property type="match status" value="1"/>
</dbReference>
<dbReference type="SMART" id="SM00744">
    <property type="entry name" value="RINGv"/>
    <property type="match status" value="1"/>
</dbReference>